<protein>
    <recommendedName>
        <fullName evidence="5">Spore germination protein GerPF</fullName>
    </recommendedName>
</protein>
<comment type="caution">
    <text evidence="3">The sequence shown here is derived from an EMBL/GenBank/DDBJ whole genome shotgun (WGS) entry which is preliminary data.</text>
</comment>
<keyword evidence="4" id="KW-1185">Reference proteome</keyword>
<dbReference type="AlphaFoldDB" id="A0A511V950"/>
<evidence type="ECO:0008006" key="5">
    <source>
        <dbReference type="Google" id="ProtNLM"/>
    </source>
</evidence>
<comment type="similarity">
    <text evidence="1">Belongs to the GerPA/GerPF family.</text>
</comment>
<reference evidence="3 4" key="1">
    <citation type="submission" date="2019-07" db="EMBL/GenBank/DDBJ databases">
        <title>Whole genome shotgun sequence of Aneurinibacillus danicus NBRC 102444.</title>
        <authorList>
            <person name="Hosoyama A."/>
            <person name="Uohara A."/>
            <person name="Ohji S."/>
            <person name="Ichikawa N."/>
        </authorList>
    </citation>
    <scope>NUCLEOTIDE SEQUENCE [LARGE SCALE GENOMIC DNA]</scope>
    <source>
        <strain evidence="3 4">NBRC 102444</strain>
    </source>
</reference>
<sequence length="76" mass="7874">MPSIVGSINIVSMDHSAVVNLNESVILSPKSTSKSSNGSGTGNTANFMKFINISPNATNTNEPHISDQNIADADIG</sequence>
<evidence type="ECO:0000313" key="4">
    <source>
        <dbReference type="Proteomes" id="UP000321157"/>
    </source>
</evidence>
<feature type="compositionally biased region" description="Polar residues" evidence="2">
    <location>
        <begin position="54"/>
        <end position="69"/>
    </location>
</feature>
<dbReference type="PANTHER" id="PTHR37808:SF1">
    <property type="entry name" value="SPORE GERMINATION PROTEIN-LIKE PROTEIN YDZR"/>
    <property type="match status" value="1"/>
</dbReference>
<dbReference type="Pfam" id="PF10676">
    <property type="entry name" value="gerPA"/>
    <property type="match status" value="1"/>
</dbReference>
<dbReference type="EMBL" id="BJXX01000133">
    <property type="protein sequence ID" value="GEN35466.1"/>
    <property type="molecule type" value="Genomic_DNA"/>
</dbReference>
<evidence type="ECO:0000256" key="1">
    <source>
        <dbReference type="ARBA" id="ARBA00008103"/>
    </source>
</evidence>
<proteinExistence type="inferred from homology"/>
<feature type="region of interest" description="Disordered" evidence="2">
    <location>
        <begin position="54"/>
        <end position="76"/>
    </location>
</feature>
<dbReference type="RefSeq" id="WP_146810999.1">
    <property type="nucleotide sequence ID" value="NZ_BJXX01000133.1"/>
</dbReference>
<dbReference type="OrthoDB" id="2691926at2"/>
<evidence type="ECO:0000313" key="3">
    <source>
        <dbReference type="EMBL" id="GEN35466.1"/>
    </source>
</evidence>
<organism evidence="3 4">
    <name type="scientific">Aneurinibacillus danicus</name>
    <dbReference type="NCBI Taxonomy" id="267746"/>
    <lineage>
        <taxon>Bacteria</taxon>
        <taxon>Bacillati</taxon>
        <taxon>Bacillota</taxon>
        <taxon>Bacilli</taxon>
        <taxon>Bacillales</taxon>
        <taxon>Paenibacillaceae</taxon>
        <taxon>Aneurinibacillus group</taxon>
        <taxon>Aneurinibacillus</taxon>
    </lineage>
</organism>
<dbReference type="InterPro" id="IPR019618">
    <property type="entry name" value="Spore_germination_GerPA"/>
</dbReference>
<dbReference type="Proteomes" id="UP000321157">
    <property type="component" value="Unassembled WGS sequence"/>
</dbReference>
<dbReference type="PANTHER" id="PTHR37808">
    <property type="entry name" value="SPORE GERMINATION PROTEIN-LIKE PROTEIN YDZR-RELATED"/>
    <property type="match status" value="1"/>
</dbReference>
<evidence type="ECO:0000256" key="2">
    <source>
        <dbReference type="SAM" id="MobiDB-lite"/>
    </source>
</evidence>
<name>A0A511V950_9BACL</name>
<accession>A0A511V950</accession>
<gene>
    <name evidence="3" type="ORF">ADA01nite_29260</name>
</gene>